<feature type="chain" id="PRO_5012443470" evidence="2">
    <location>
        <begin position="20"/>
        <end position="189"/>
    </location>
</feature>
<protein>
    <submittedName>
        <fullName evidence="3">Uncharacterized protein</fullName>
    </submittedName>
</protein>
<dbReference type="EMBL" id="LNIX01000001">
    <property type="protein sequence ID" value="OXA64095.1"/>
    <property type="molecule type" value="Genomic_DNA"/>
</dbReference>
<evidence type="ECO:0000313" key="4">
    <source>
        <dbReference type="Proteomes" id="UP000198287"/>
    </source>
</evidence>
<dbReference type="AlphaFoldDB" id="A0A226F2R9"/>
<reference evidence="3 4" key="1">
    <citation type="submission" date="2015-12" db="EMBL/GenBank/DDBJ databases">
        <title>The genome of Folsomia candida.</title>
        <authorList>
            <person name="Faddeeva A."/>
            <person name="Derks M.F."/>
            <person name="Anvar Y."/>
            <person name="Smit S."/>
            <person name="Van Straalen N."/>
            <person name="Roelofs D."/>
        </authorList>
    </citation>
    <scope>NUCLEOTIDE SEQUENCE [LARGE SCALE GENOMIC DNA]</scope>
    <source>
        <strain evidence="3 4">VU population</strain>
        <tissue evidence="3">Whole body</tissue>
    </source>
</reference>
<evidence type="ECO:0000256" key="2">
    <source>
        <dbReference type="SAM" id="SignalP"/>
    </source>
</evidence>
<evidence type="ECO:0000256" key="1">
    <source>
        <dbReference type="SAM" id="MobiDB-lite"/>
    </source>
</evidence>
<evidence type="ECO:0000313" key="3">
    <source>
        <dbReference type="EMBL" id="OXA64095.1"/>
    </source>
</evidence>
<keyword evidence="2" id="KW-0732">Signal</keyword>
<sequence length="189" mass="21580">MLAFQFLLIVTFFIPPVQLTHTWKHFVSHSWISDWDKIAKIVETHHLHYDHWQLRLHSSVSSSSSSETSSSEVVRTTLPFSPPKTKAFRTSNSSRGGTKPPHKLHSSSELGQHKSETEEEPLVAQAFMFFVTNWGCFNVTGFLSFYAEYNTEAAEDAMIATNQNHELLKELSTLAQNELEEEKLIRQAT</sequence>
<name>A0A226F2R9_FOLCA</name>
<gene>
    <name evidence="3" type="ORF">Fcan01_03249</name>
</gene>
<organism evidence="3 4">
    <name type="scientific">Folsomia candida</name>
    <name type="common">Springtail</name>
    <dbReference type="NCBI Taxonomy" id="158441"/>
    <lineage>
        <taxon>Eukaryota</taxon>
        <taxon>Metazoa</taxon>
        <taxon>Ecdysozoa</taxon>
        <taxon>Arthropoda</taxon>
        <taxon>Hexapoda</taxon>
        <taxon>Collembola</taxon>
        <taxon>Entomobryomorpha</taxon>
        <taxon>Isotomoidea</taxon>
        <taxon>Isotomidae</taxon>
        <taxon>Proisotominae</taxon>
        <taxon>Folsomia</taxon>
    </lineage>
</organism>
<dbReference type="Proteomes" id="UP000198287">
    <property type="component" value="Unassembled WGS sequence"/>
</dbReference>
<proteinExistence type="predicted"/>
<accession>A0A226F2R9</accession>
<feature type="compositionally biased region" description="Low complexity" evidence="1">
    <location>
        <begin position="64"/>
        <end position="74"/>
    </location>
</feature>
<feature type="region of interest" description="Disordered" evidence="1">
    <location>
        <begin position="64"/>
        <end position="117"/>
    </location>
</feature>
<keyword evidence="4" id="KW-1185">Reference proteome</keyword>
<comment type="caution">
    <text evidence="3">The sequence shown here is derived from an EMBL/GenBank/DDBJ whole genome shotgun (WGS) entry which is preliminary data.</text>
</comment>
<feature type="signal peptide" evidence="2">
    <location>
        <begin position="1"/>
        <end position="19"/>
    </location>
</feature>